<keyword evidence="5 19" id="KW-0812">Transmembrane</keyword>
<feature type="transmembrane region" description="Helical" evidence="19">
    <location>
        <begin position="29"/>
        <end position="57"/>
    </location>
</feature>
<dbReference type="PANTHER" id="PTHR47976">
    <property type="entry name" value="G-TYPE LECTIN S-RECEPTOR-LIKE SERINE/THREONINE-PROTEIN KINASE SD2-5"/>
    <property type="match status" value="1"/>
</dbReference>
<dbReference type="InterPro" id="IPR051343">
    <property type="entry name" value="G-type_lectin_kinases/EP1-like"/>
</dbReference>
<dbReference type="InterPro" id="IPR000719">
    <property type="entry name" value="Prot_kinase_dom"/>
</dbReference>
<dbReference type="InterPro" id="IPR036426">
    <property type="entry name" value="Bulb-type_lectin_dom_sf"/>
</dbReference>
<evidence type="ECO:0000256" key="6">
    <source>
        <dbReference type="ARBA" id="ARBA00022729"/>
    </source>
</evidence>
<keyword evidence="11 19" id="KW-0472">Membrane</keyword>
<evidence type="ECO:0000256" key="5">
    <source>
        <dbReference type="ARBA" id="ARBA00022692"/>
    </source>
</evidence>
<evidence type="ECO:0000256" key="10">
    <source>
        <dbReference type="ARBA" id="ARBA00022989"/>
    </source>
</evidence>
<feature type="domain" description="Protein kinase" evidence="20">
    <location>
        <begin position="546"/>
        <end position="822"/>
    </location>
</feature>
<organism evidence="22 23">
    <name type="scientific">Carpinus fangiana</name>
    <dbReference type="NCBI Taxonomy" id="176857"/>
    <lineage>
        <taxon>Eukaryota</taxon>
        <taxon>Viridiplantae</taxon>
        <taxon>Streptophyta</taxon>
        <taxon>Embryophyta</taxon>
        <taxon>Tracheophyta</taxon>
        <taxon>Spermatophyta</taxon>
        <taxon>Magnoliopsida</taxon>
        <taxon>eudicotyledons</taxon>
        <taxon>Gunneridae</taxon>
        <taxon>Pentapetalae</taxon>
        <taxon>rosids</taxon>
        <taxon>fabids</taxon>
        <taxon>Fagales</taxon>
        <taxon>Betulaceae</taxon>
        <taxon>Carpinus</taxon>
    </lineage>
</organism>
<sequence length="869" mass="95284">MGESEASSSSVHPHQRHFTWRKSIPFIPFLYMGFSLFFSFLSCAVFLPSFAFSAAIFTHSVSPNFTASNFRFIDNAGTFLLSQNGTFKASISGTNIQPSSYYFSVTHVASNSIIWSANRNAAMSDSDELSLTVNGLSVANQAGKLLWSTPPLNYKVAAMQLLETGNLVLVDARNVTMWESFEYPTDTIVVGQRIPAGKSLQSAVSEADMSVGDYRLEVTDGDVVLQWKGMTYWKLSMDANAYKDSNGDVSFMAMNATGLYLLGSDGSTVVIQVVLSNNPSGVRIGKLGSDGRLTITSFTDSNWVQELKEPVDDCRIPFICGEIGVCTMGGACTCPPRFHNEMSGGCAPMDSSLSLPQACNESTNGSQFNSSVSYLGLGYDVDYFANDFTEPVRRGVNLLSCQDLCSQNCSCLGIFHGNSSGGSCYLLENNIGSIFFTPNSTNDSLGRLGYIKALVNSSGEDPIGENKNKKQSFPIVGLVLIPASGFFLLATIVVLAILWWRKSRLSKARAVKMGRLHSSSSAELEIFYIPGLPRRFNYEELAIATENWKTQIGSGGFGTVYKGTLSDKSVVAVKKISSSGVQGKKEFCTEIAIIGSIHHVNLVRLKGFCAQGGKRLLVLEYMNRGSLDRTLFGNGTPVLEWRERVEIALGTARGLAYLHGECEHKIIHCDVKPENILLHDDLQVKISDFGISKLLSPEQSILFTTLRGTRGYLAPEWLTSTAISDKIDVYSYGMVLLEIVRGRRNNSNGEIYFPLFALEMHEQRKYLDLADPRLEERVRSEEIEKLVRIALCCVHEEPALRPAMAGVVGMLEGGLALGEPRLESLNYLRSYGGRFTEMSTMEGSNGQNEFVLFPESLAYISSQQVSGPR</sequence>
<dbReference type="FunFam" id="3.30.200.20:FF:000178">
    <property type="entry name" value="serine/threonine-protein kinase PBS1-like"/>
    <property type="match status" value="1"/>
</dbReference>
<dbReference type="GO" id="GO:0005524">
    <property type="term" value="F:ATP binding"/>
    <property type="evidence" value="ECO:0007669"/>
    <property type="project" value="UniProtKB-UniRule"/>
</dbReference>
<evidence type="ECO:0000256" key="1">
    <source>
        <dbReference type="ARBA" id="ARBA00004167"/>
    </source>
</evidence>
<keyword evidence="6" id="KW-0732">Signal</keyword>
<keyword evidence="13" id="KW-0675">Receptor</keyword>
<dbReference type="CDD" id="cd14066">
    <property type="entry name" value="STKc_IRAK"/>
    <property type="match status" value="1"/>
</dbReference>
<keyword evidence="2 17" id="KW-0723">Serine/threonine-protein kinase</keyword>
<evidence type="ECO:0000256" key="16">
    <source>
        <dbReference type="ARBA" id="ARBA00048679"/>
    </source>
</evidence>
<dbReference type="InterPro" id="IPR011009">
    <property type="entry name" value="Kinase-like_dom_sf"/>
</dbReference>
<dbReference type="GO" id="GO:0004674">
    <property type="term" value="F:protein serine/threonine kinase activity"/>
    <property type="evidence" value="ECO:0007669"/>
    <property type="project" value="UniProtKB-KW"/>
</dbReference>
<evidence type="ECO:0000256" key="3">
    <source>
        <dbReference type="ARBA" id="ARBA00022536"/>
    </source>
</evidence>
<evidence type="ECO:0000256" key="11">
    <source>
        <dbReference type="ARBA" id="ARBA00023136"/>
    </source>
</evidence>
<dbReference type="FunFam" id="1.10.510.10:FF:000621">
    <property type="entry name" value="Serine/threonine-protein kinase"/>
    <property type="match status" value="1"/>
</dbReference>
<comment type="catalytic activity">
    <reaction evidence="16 17">
        <text>L-seryl-[protein] + ATP = O-phospho-L-seryl-[protein] + ADP + H(+)</text>
        <dbReference type="Rhea" id="RHEA:17989"/>
        <dbReference type="Rhea" id="RHEA-COMP:9863"/>
        <dbReference type="Rhea" id="RHEA-COMP:11604"/>
        <dbReference type="ChEBI" id="CHEBI:15378"/>
        <dbReference type="ChEBI" id="CHEBI:29999"/>
        <dbReference type="ChEBI" id="CHEBI:30616"/>
        <dbReference type="ChEBI" id="CHEBI:83421"/>
        <dbReference type="ChEBI" id="CHEBI:456216"/>
        <dbReference type="EC" id="2.7.11.1"/>
    </reaction>
</comment>
<keyword evidence="12" id="KW-1015">Disulfide bond</keyword>
<dbReference type="InterPro" id="IPR008271">
    <property type="entry name" value="Ser/Thr_kinase_AS"/>
</dbReference>
<keyword evidence="23" id="KW-1185">Reference proteome</keyword>
<dbReference type="Gene3D" id="1.10.510.10">
    <property type="entry name" value="Transferase(Phosphotransferase) domain 1"/>
    <property type="match status" value="1"/>
</dbReference>
<keyword evidence="3" id="KW-0245">EGF-like domain</keyword>
<dbReference type="PROSITE" id="PS50927">
    <property type="entry name" value="BULB_LECTIN"/>
    <property type="match status" value="1"/>
</dbReference>
<keyword evidence="4 17" id="KW-0808">Transferase</keyword>
<dbReference type="InterPro" id="IPR024171">
    <property type="entry name" value="SRK-like_kinase"/>
</dbReference>
<evidence type="ECO:0000256" key="8">
    <source>
        <dbReference type="ARBA" id="ARBA00022777"/>
    </source>
</evidence>
<dbReference type="PIRSF" id="PIRSF000641">
    <property type="entry name" value="SRK"/>
    <property type="match status" value="1"/>
</dbReference>
<evidence type="ECO:0000256" key="15">
    <source>
        <dbReference type="ARBA" id="ARBA00047899"/>
    </source>
</evidence>
<keyword evidence="14" id="KW-0325">Glycoprotein</keyword>
<feature type="binding site" evidence="18">
    <location>
        <position position="575"/>
    </location>
    <ligand>
        <name>ATP</name>
        <dbReference type="ChEBI" id="CHEBI:30616"/>
    </ligand>
</feature>
<name>A0A5N6QER9_9ROSI</name>
<dbReference type="Proteomes" id="UP000327013">
    <property type="component" value="Chromosome 1"/>
</dbReference>
<dbReference type="OrthoDB" id="1530339at2759"/>
<gene>
    <name evidence="22" type="ORF">FH972_002231</name>
</gene>
<dbReference type="SUPFAM" id="SSF51110">
    <property type="entry name" value="alpha-D-mannose-specific plant lectins"/>
    <property type="match status" value="1"/>
</dbReference>
<keyword evidence="9 17" id="KW-0067">ATP-binding</keyword>
<evidence type="ECO:0000256" key="2">
    <source>
        <dbReference type="ARBA" id="ARBA00022527"/>
    </source>
</evidence>
<feature type="domain" description="Bulb-type lectin" evidence="21">
    <location>
        <begin position="64"/>
        <end position="182"/>
    </location>
</feature>
<dbReference type="AlphaFoldDB" id="A0A5N6QER9"/>
<dbReference type="PROSITE" id="PS00108">
    <property type="entry name" value="PROTEIN_KINASE_ST"/>
    <property type="match status" value="1"/>
</dbReference>
<dbReference type="SUPFAM" id="SSF56112">
    <property type="entry name" value="Protein kinase-like (PK-like)"/>
    <property type="match status" value="1"/>
</dbReference>
<evidence type="ECO:0000256" key="19">
    <source>
        <dbReference type="SAM" id="Phobius"/>
    </source>
</evidence>
<keyword evidence="10 19" id="KW-1133">Transmembrane helix</keyword>
<reference evidence="22 23" key="1">
    <citation type="submission" date="2019-06" db="EMBL/GenBank/DDBJ databases">
        <title>A chromosomal-level reference genome of Carpinus fangiana (Coryloideae, Betulaceae).</title>
        <authorList>
            <person name="Yang X."/>
            <person name="Wang Z."/>
            <person name="Zhang L."/>
            <person name="Hao G."/>
            <person name="Liu J."/>
            <person name="Yang Y."/>
        </authorList>
    </citation>
    <scope>NUCLEOTIDE SEQUENCE [LARGE SCALE GENOMIC DNA]</scope>
    <source>
        <strain evidence="22">Cfa_2016G</strain>
        <tissue evidence="22">Leaf</tissue>
    </source>
</reference>
<accession>A0A5N6QER9</accession>
<dbReference type="EMBL" id="CM017321">
    <property type="protein sequence ID" value="KAE7997615.1"/>
    <property type="molecule type" value="Genomic_DNA"/>
</dbReference>
<comment type="similarity">
    <text evidence="17">Belongs to the protein kinase superfamily. Ser/Thr protein kinase family.</text>
</comment>
<evidence type="ECO:0000259" key="20">
    <source>
        <dbReference type="PROSITE" id="PS50011"/>
    </source>
</evidence>
<dbReference type="Pfam" id="PF01453">
    <property type="entry name" value="B_lectin"/>
    <property type="match status" value="1"/>
</dbReference>
<evidence type="ECO:0000313" key="22">
    <source>
        <dbReference type="EMBL" id="KAE7997615.1"/>
    </source>
</evidence>
<dbReference type="PROSITE" id="PS00107">
    <property type="entry name" value="PROTEIN_KINASE_ATP"/>
    <property type="match status" value="1"/>
</dbReference>
<evidence type="ECO:0000313" key="23">
    <source>
        <dbReference type="Proteomes" id="UP000327013"/>
    </source>
</evidence>
<evidence type="ECO:0000259" key="21">
    <source>
        <dbReference type="PROSITE" id="PS50927"/>
    </source>
</evidence>
<evidence type="ECO:0000256" key="17">
    <source>
        <dbReference type="PIRNR" id="PIRNR000641"/>
    </source>
</evidence>
<dbReference type="EC" id="2.7.11.1" evidence="17"/>
<proteinExistence type="inferred from homology"/>
<evidence type="ECO:0000256" key="12">
    <source>
        <dbReference type="ARBA" id="ARBA00023157"/>
    </source>
</evidence>
<evidence type="ECO:0000256" key="18">
    <source>
        <dbReference type="PROSITE-ProRule" id="PRU10141"/>
    </source>
</evidence>
<keyword evidence="7 17" id="KW-0547">Nucleotide-binding</keyword>
<evidence type="ECO:0000256" key="9">
    <source>
        <dbReference type="ARBA" id="ARBA00022840"/>
    </source>
</evidence>
<evidence type="ECO:0000256" key="13">
    <source>
        <dbReference type="ARBA" id="ARBA00023170"/>
    </source>
</evidence>
<dbReference type="Gene3D" id="2.90.10.10">
    <property type="entry name" value="Bulb-type lectin domain"/>
    <property type="match status" value="1"/>
</dbReference>
<evidence type="ECO:0000256" key="7">
    <source>
        <dbReference type="ARBA" id="ARBA00022741"/>
    </source>
</evidence>
<feature type="transmembrane region" description="Helical" evidence="19">
    <location>
        <begin position="475"/>
        <end position="500"/>
    </location>
</feature>
<dbReference type="InterPro" id="IPR001480">
    <property type="entry name" value="Bulb-type_lectin_dom"/>
</dbReference>
<dbReference type="PROSITE" id="PS50011">
    <property type="entry name" value="PROTEIN_KINASE_DOM"/>
    <property type="match status" value="1"/>
</dbReference>
<dbReference type="SMART" id="SM00108">
    <property type="entry name" value="B_lectin"/>
    <property type="match status" value="1"/>
</dbReference>
<keyword evidence="8 17" id="KW-0418">Kinase</keyword>
<dbReference type="Pfam" id="PF00069">
    <property type="entry name" value="Pkinase"/>
    <property type="match status" value="1"/>
</dbReference>
<protein>
    <recommendedName>
        <fullName evidence="17">Receptor-like serine/threonine-protein kinase</fullName>
        <ecNumber evidence="17">2.7.11.1</ecNumber>
    </recommendedName>
</protein>
<dbReference type="Gene3D" id="3.30.200.20">
    <property type="entry name" value="Phosphorylase Kinase, domain 1"/>
    <property type="match status" value="1"/>
</dbReference>
<dbReference type="PANTHER" id="PTHR47976:SF60">
    <property type="entry name" value="RECEPTOR-LIKE SERINE_THREONINE-PROTEIN KINASE"/>
    <property type="match status" value="1"/>
</dbReference>
<dbReference type="GO" id="GO:0016020">
    <property type="term" value="C:membrane"/>
    <property type="evidence" value="ECO:0007669"/>
    <property type="project" value="UniProtKB-SubCell"/>
</dbReference>
<evidence type="ECO:0000256" key="4">
    <source>
        <dbReference type="ARBA" id="ARBA00022679"/>
    </source>
</evidence>
<comment type="subcellular location">
    <subcellularLocation>
        <location evidence="1">Membrane</location>
        <topology evidence="1">Single-pass membrane protein</topology>
    </subcellularLocation>
</comment>
<comment type="catalytic activity">
    <reaction evidence="15 17">
        <text>L-threonyl-[protein] + ATP = O-phospho-L-threonyl-[protein] + ADP + H(+)</text>
        <dbReference type="Rhea" id="RHEA:46608"/>
        <dbReference type="Rhea" id="RHEA-COMP:11060"/>
        <dbReference type="Rhea" id="RHEA-COMP:11605"/>
        <dbReference type="ChEBI" id="CHEBI:15378"/>
        <dbReference type="ChEBI" id="CHEBI:30013"/>
        <dbReference type="ChEBI" id="CHEBI:30616"/>
        <dbReference type="ChEBI" id="CHEBI:61977"/>
        <dbReference type="ChEBI" id="CHEBI:456216"/>
        <dbReference type="EC" id="2.7.11.1"/>
    </reaction>
</comment>
<dbReference type="GO" id="GO:0106310">
    <property type="term" value="F:protein serine kinase activity"/>
    <property type="evidence" value="ECO:0007669"/>
    <property type="project" value="RHEA"/>
</dbReference>
<dbReference type="InterPro" id="IPR017441">
    <property type="entry name" value="Protein_kinase_ATP_BS"/>
</dbReference>
<dbReference type="SMART" id="SM00220">
    <property type="entry name" value="S_TKc"/>
    <property type="match status" value="1"/>
</dbReference>
<evidence type="ECO:0000256" key="14">
    <source>
        <dbReference type="ARBA" id="ARBA00023180"/>
    </source>
</evidence>